<protein>
    <recommendedName>
        <fullName evidence="6">NAD(P)-binding protein</fullName>
    </recommendedName>
</protein>
<keyword evidence="2" id="KW-0521">NADP</keyword>
<dbReference type="STRING" id="933852.A0A0C2VZL4"/>
<organism evidence="4 5">
    <name type="scientific">Serendipita vermifera MAFF 305830</name>
    <dbReference type="NCBI Taxonomy" id="933852"/>
    <lineage>
        <taxon>Eukaryota</taxon>
        <taxon>Fungi</taxon>
        <taxon>Dikarya</taxon>
        <taxon>Basidiomycota</taxon>
        <taxon>Agaricomycotina</taxon>
        <taxon>Agaricomycetes</taxon>
        <taxon>Sebacinales</taxon>
        <taxon>Serendipitaceae</taxon>
        <taxon>Serendipita</taxon>
    </lineage>
</organism>
<dbReference type="Proteomes" id="UP000054097">
    <property type="component" value="Unassembled WGS sequence"/>
</dbReference>
<dbReference type="Gene3D" id="3.40.50.720">
    <property type="entry name" value="NAD(P)-binding Rossmann-like Domain"/>
    <property type="match status" value="1"/>
</dbReference>
<dbReference type="Pfam" id="PF00106">
    <property type="entry name" value="adh_short"/>
    <property type="match status" value="1"/>
</dbReference>
<dbReference type="PRINTS" id="PR00081">
    <property type="entry name" value="GDHRDH"/>
</dbReference>
<reference evidence="5" key="2">
    <citation type="submission" date="2015-01" db="EMBL/GenBank/DDBJ databases">
        <title>Evolutionary Origins and Diversification of the Mycorrhizal Mutualists.</title>
        <authorList>
            <consortium name="DOE Joint Genome Institute"/>
            <consortium name="Mycorrhizal Genomics Consortium"/>
            <person name="Kohler A."/>
            <person name="Kuo A."/>
            <person name="Nagy L.G."/>
            <person name="Floudas D."/>
            <person name="Copeland A."/>
            <person name="Barry K.W."/>
            <person name="Cichocki N."/>
            <person name="Veneault-Fourrey C."/>
            <person name="LaButti K."/>
            <person name="Lindquist E.A."/>
            <person name="Lipzen A."/>
            <person name="Lundell T."/>
            <person name="Morin E."/>
            <person name="Murat C."/>
            <person name="Riley R."/>
            <person name="Ohm R."/>
            <person name="Sun H."/>
            <person name="Tunlid A."/>
            <person name="Henrissat B."/>
            <person name="Grigoriev I.V."/>
            <person name="Hibbett D.S."/>
            <person name="Martin F."/>
        </authorList>
    </citation>
    <scope>NUCLEOTIDE SEQUENCE [LARGE SCALE GENOMIC DNA]</scope>
    <source>
        <strain evidence="5">MAFF 305830</strain>
    </source>
</reference>
<reference evidence="4 5" key="1">
    <citation type="submission" date="2014-04" db="EMBL/GenBank/DDBJ databases">
        <authorList>
            <consortium name="DOE Joint Genome Institute"/>
            <person name="Kuo A."/>
            <person name="Zuccaro A."/>
            <person name="Kohler A."/>
            <person name="Nagy L.G."/>
            <person name="Floudas D."/>
            <person name="Copeland A."/>
            <person name="Barry K.W."/>
            <person name="Cichocki N."/>
            <person name="Veneault-Fourrey C."/>
            <person name="LaButti K."/>
            <person name="Lindquist E.A."/>
            <person name="Lipzen A."/>
            <person name="Lundell T."/>
            <person name="Morin E."/>
            <person name="Murat C."/>
            <person name="Sun H."/>
            <person name="Tunlid A."/>
            <person name="Henrissat B."/>
            <person name="Grigoriev I.V."/>
            <person name="Hibbett D.S."/>
            <person name="Martin F."/>
            <person name="Nordberg H.P."/>
            <person name="Cantor M.N."/>
            <person name="Hua S.X."/>
        </authorList>
    </citation>
    <scope>NUCLEOTIDE SEQUENCE [LARGE SCALE GENOMIC DNA]</scope>
    <source>
        <strain evidence="4 5">MAFF 305830</strain>
    </source>
</reference>
<gene>
    <name evidence="4" type="ORF">M408DRAFT_30977</name>
</gene>
<evidence type="ECO:0000256" key="1">
    <source>
        <dbReference type="ARBA" id="ARBA00006484"/>
    </source>
</evidence>
<dbReference type="OrthoDB" id="191139at2759"/>
<dbReference type="PANTHER" id="PTHR24320:SF282">
    <property type="entry name" value="WW DOMAIN-CONTAINING OXIDOREDUCTASE"/>
    <property type="match status" value="1"/>
</dbReference>
<dbReference type="HOGENOM" id="CLU_010194_44_6_1"/>
<proteinExistence type="inferred from homology"/>
<dbReference type="SUPFAM" id="SSF51735">
    <property type="entry name" value="NAD(P)-binding Rossmann-fold domains"/>
    <property type="match status" value="1"/>
</dbReference>
<keyword evidence="5" id="KW-1185">Reference proteome</keyword>
<dbReference type="AlphaFoldDB" id="A0A0C2VZL4"/>
<evidence type="ECO:0000313" key="5">
    <source>
        <dbReference type="Proteomes" id="UP000054097"/>
    </source>
</evidence>
<comment type="similarity">
    <text evidence="1">Belongs to the short-chain dehydrogenases/reductases (SDR) family.</text>
</comment>
<dbReference type="InterPro" id="IPR002347">
    <property type="entry name" value="SDR_fam"/>
</dbReference>
<evidence type="ECO:0000256" key="3">
    <source>
        <dbReference type="ARBA" id="ARBA00023002"/>
    </source>
</evidence>
<dbReference type="EMBL" id="KN824562">
    <property type="protein sequence ID" value="KIM19728.1"/>
    <property type="molecule type" value="Genomic_DNA"/>
</dbReference>
<name>A0A0C2VZL4_SERVB</name>
<dbReference type="GO" id="GO:0016491">
    <property type="term" value="F:oxidoreductase activity"/>
    <property type="evidence" value="ECO:0007669"/>
    <property type="project" value="UniProtKB-KW"/>
</dbReference>
<evidence type="ECO:0008006" key="6">
    <source>
        <dbReference type="Google" id="ProtNLM"/>
    </source>
</evidence>
<keyword evidence="3" id="KW-0560">Oxidoreductase</keyword>
<sequence length="322" mass="35023">MSTQVWTTQDMVDMSGKTVLVTGGNGGIGYVSCKASASLARRLQTNISQELLRKNAKVYIGARDSGKSRDAIRQLKEETGKEATLIPLDLSDLRQVRKAAEDFLSITTTIPLLRSQYIPISSGVTTTSIENLTSNSYDLQFGVNVLGHVHLTSLLLPALLASPAPRVINVSSAAHALTLSDGIHFKTLKGPKKATWIPGLGVKQSIQYYGQSKLGNILHATELTRRYGHQGLVAISLHPGLVKTDILREAPSWISRLTHTACISPEQGAITQLFAANAPEAAKLSGKYLVPYGKVETPSAFARDERLARKMWDWCEAELKSF</sequence>
<dbReference type="InterPro" id="IPR036291">
    <property type="entry name" value="NAD(P)-bd_dom_sf"/>
</dbReference>
<accession>A0A0C2VZL4</accession>
<evidence type="ECO:0000313" key="4">
    <source>
        <dbReference type="EMBL" id="KIM19728.1"/>
    </source>
</evidence>
<dbReference type="PANTHER" id="PTHR24320">
    <property type="entry name" value="RETINOL DEHYDROGENASE"/>
    <property type="match status" value="1"/>
</dbReference>
<evidence type="ECO:0000256" key="2">
    <source>
        <dbReference type="ARBA" id="ARBA00022857"/>
    </source>
</evidence>